<organism evidence="2 3">
    <name type="scientific">Lepeophtheirus salmonis</name>
    <name type="common">Salmon louse</name>
    <name type="synonym">Caligus salmonis</name>
    <dbReference type="NCBI Taxonomy" id="72036"/>
    <lineage>
        <taxon>Eukaryota</taxon>
        <taxon>Metazoa</taxon>
        <taxon>Ecdysozoa</taxon>
        <taxon>Arthropoda</taxon>
        <taxon>Crustacea</taxon>
        <taxon>Multicrustacea</taxon>
        <taxon>Hexanauplia</taxon>
        <taxon>Copepoda</taxon>
        <taxon>Siphonostomatoida</taxon>
        <taxon>Caligidae</taxon>
        <taxon>Lepeophtheirus</taxon>
    </lineage>
</organism>
<dbReference type="OrthoDB" id="252722at2759"/>
<dbReference type="SUPFAM" id="SSF50891">
    <property type="entry name" value="Cyclophilin-like"/>
    <property type="match status" value="1"/>
</dbReference>
<feature type="region of interest" description="Disordered" evidence="1">
    <location>
        <begin position="336"/>
        <end position="361"/>
    </location>
</feature>
<dbReference type="Gene3D" id="2.40.100.10">
    <property type="entry name" value="Cyclophilin-like"/>
    <property type="match status" value="1"/>
</dbReference>
<dbReference type="Proteomes" id="UP000675881">
    <property type="component" value="Chromosome 1"/>
</dbReference>
<protein>
    <submittedName>
        <fullName evidence="2">(salmon louse) hypothetical protein</fullName>
    </submittedName>
</protein>
<reference evidence="2" key="1">
    <citation type="submission" date="2021-02" db="EMBL/GenBank/DDBJ databases">
        <authorList>
            <person name="Bekaert M."/>
        </authorList>
    </citation>
    <scope>NUCLEOTIDE SEQUENCE</scope>
    <source>
        <strain evidence="2">IoA-00</strain>
    </source>
</reference>
<accession>A0A7R8CC27</accession>
<dbReference type="GO" id="GO:0003755">
    <property type="term" value="F:peptidyl-prolyl cis-trans isomerase activity"/>
    <property type="evidence" value="ECO:0007669"/>
    <property type="project" value="InterPro"/>
</dbReference>
<dbReference type="Pfam" id="PF00160">
    <property type="entry name" value="Pro_isomerase"/>
    <property type="match status" value="1"/>
</dbReference>
<dbReference type="PANTHER" id="PTHR11071:SF577">
    <property type="entry name" value="PEPTIDYL-PROLYL CIS-TRANS ISOMERASE"/>
    <property type="match status" value="1"/>
</dbReference>
<evidence type="ECO:0000313" key="3">
    <source>
        <dbReference type="Proteomes" id="UP000675881"/>
    </source>
</evidence>
<dbReference type="PROSITE" id="PS50072">
    <property type="entry name" value="CSA_PPIASE_2"/>
    <property type="match status" value="1"/>
</dbReference>
<dbReference type="InterPro" id="IPR029000">
    <property type="entry name" value="Cyclophilin-like_dom_sf"/>
</dbReference>
<dbReference type="EMBL" id="HG994580">
    <property type="protein sequence ID" value="CAF2759141.1"/>
    <property type="molecule type" value="Genomic_DNA"/>
</dbReference>
<feature type="region of interest" description="Disordered" evidence="1">
    <location>
        <begin position="252"/>
        <end position="277"/>
    </location>
</feature>
<dbReference type="AlphaFoldDB" id="A0A7R8CC27"/>
<sequence>MLLDHQLMDMTWSDSLIECEENLLKTALQLTSVTPAQVSEIYGNLIRDRESLNRRFSELVTKSSLSEFIVNSGQILDINTQDKSVPIDHNIFPGQFLIAKSSSYKKKGIPVGDYLVNGGSEPALTSDRYGNGKVPTFVPSGQSDGGGFSSGAIYGQELVTAITQIAYQDENTTKKLIPSSVSTSQPPNKASTNPWQKVEAPSLESNLPSVSDNYFGAHNGFVNSVELAGAPIVAPGGSNGSSVVPVTSNTVDVSSDTVSNSSTDDSRGVNVAGAAQHGDSKPLSFARIASLNIDKQPVCRPGVLGNMGGTIGTPVGTPPISSNNGSLQQQTLLSNLRGPSSATHPGHGHFDHHHPSSSLMLPSPHTSLPASMNPRFYLDIVMEGKKLGRVIIEVEPIVAPKMSQNFQMLITGDKGFGYRGCQFFQAWKNESVICGDWEHNSGRGGRAAFDGGTLFTPDDTKLACVASQFRIILANMHTQFSGIFGHVVSGIEALDKVANVGGEGGRPEKKIASNLNFQFCVWGADCSEFRGPTGSHFDTMLCNSQQSPPVGPQSLSAWTVFFFSSNTVLYFRLIKQCLRNCAALPRRTPGIPCGLQLFLLTWYVVHNTGLEKSGIPALLTGIQHTQWVISAVHHGADKFS</sequence>
<dbReference type="GO" id="GO:0005737">
    <property type="term" value="C:cytoplasm"/>
    <property type="evidence" value="ECO:0007669"/>
    <property type="project" value="TreeGrafter"/>
</dbReference>
<gene>
    <name evidence="2" type="ORF">LSAA_1597</name>
</gene>
<name>A0A7R8CC27_LEPSM</name>
<dbReference type="PANTHER" id="PTHR11071">
    <property type="entry name" value="PEPTIDYL-PROLYL CIS-TRANS ISOMERASE"/>
    <property type="match status" value="1"/>
</dbReference>
<proteinExistence type="predicted"/>
<evidence type="ECO:0000256" key="1">
    <source>
        <dbReference type="SAM" id="MobiDB-lite"/>
    </source>
</evidence>
<dbReference type="InterPro" id="IPR002130">
    <property type="entry name" value="Cyclophilin-type_PPIase_dom"/>
</dbReference>
<keyword evidence="3" id="KW-1185">Reference proteome</keyword>
<evidence type="ECO:0000313" key="2">
    <source>
        <dbReference type="EMBL" id="CAF2759141.1"/>
    </source>
</evidence>
<dbReference type="GO" id="GO:0006457">
    <property type="term" value="P:protein folding"/>
    <property type="evidence" value="ECO:0007669"/>
    <property type="project" value="TreeGrafter"/>
</dbReference>
<dbReference type="GO" id="GO:0016018">
    <property type="term" value="F:cyclosporin A binding"/>
    <property type="evidence" value="ECO:0007669"/>
    <property type="project" value="TreeGrafter"/>
</dbReference>
<feature type="compositionally biased region" description="Low complexity" evidence="1">
    <location>
        <begin position="252"/>
        <end position="263"/>
    </location>
</feature>